<dbReference type="AlphaFoldDB" id="A0A8S9U4W6"/>
<comment type="caution">
    <text evidence="1">The sequence shown here is derived from an EMBL/GenBank/DDBJ whole genome shotgun (WGS) entry which is preliminary data.</text>
</comment>
<protein>
    <submittedName>
        <fullName evidence="1">Uncharacterized protein</fullName>
    </submittedName>
</protein>
<proteinExistence type="predicted"/>
<organism evidence="1 2">
    <name type="scientific">Phytophthora infestans</name>
    <name type="common">Potato late blight agent</name>
    <name type="synonym">Botrytis infestans</name>
    <dbReference type="NCBI Taxonomy" id="4787"/>
    <lineage>
        <taxon>Eukaryota</taxon>
        <taxon>Sar</taxon>
        <taxon>Stramenopiles</taxon>
        <taxon>Oomycota</taxon>
        <taxon>Peronosporomycetes</taxon>
        <taxon>Peronosporales</taxon>
        <taxon>Peronosporaceae</taxon>
        <taxon>Phytophthora</taxon>
    </lineage>
</organism>
<accession>A0A8S9U4W6</accession>
<sequence>MSPLRDNLSDDELKANAADAAMSAYLLGYPNNTLWDYFKIEHRQKKGAVDFTANTVIYLAQDIADAVKIDRKYLRDPLLSVSNKQLPFFKTFGANLKSLLTLFKKDPKDTAENMAGGLLLHITHHPEEFTAEMTLTTVPVLRVIHGLLAGVQAVLEE</sequence>
<gene>
    <name evidence="1" type="ORF">GN958_ATG17551</name>
</gene>
<name>A0A8S9U4W6_PHYIN</name>
<dbReference type="Proteomes" id="UP000704712">
    <property type="component" value="Unassembled WGS sequence"/>
</dbReference>
<evidence type="ECO:0000313" key="2">
    <source>
        <dbReference type="Proteomes" id="UP000704712"/>
    </source>
</evidence>
<evidence type="ECO:0000313" key="1">
    <source>
        <dbReference type="EMBL" id="KAF4133258.1"/>
    </source>
</evidence>
<dbReference type="EMBL" id="JAACNO010002422">
    <property type="protein sequence ID" value="KAF4133258.1"/>
    <property type="molecule type" value="Genomic_DNA"/>
</dbReference>
<reference evidence="1" key="1">
    <citation type="submission" date="2020-03" db="EMBL/GenBank/DDBJ databases">
        <title>Hybrid Assembly of Korean Phytophthora infestans isolates.</title>
        <authorList>
            <person name="Prokchorchik M."/>
            <person name="Lee Y."/>
            <person name="Seo J."/>
            <person name="Cho J.-H."/>
            <person name="Park Y.-E."/>
            <person name="Jang D.-C."/>
            <person name="Im J.-S."/>
            <person name="Choi J.-G."/>
            <person name="Park H.-J."/>
            <person name="Lee G.-B."/>
            <person name="Lee Y.-G."/>
            <person name="Hong S.-Y."/>
            <person name="Cho K."/>
            <person name="Sohn K.H."/>
        </authorList>
    </citation>
    <scope>NUCLEOTIDE SEQUENCE</scope>
    <source>
        <strain evidence="1">KR_2_A2</strain>
    </source>
</reference>